<dbReference type="EMBL" id="CP032340">
    <property type="protein sequence ID" value="QCO11443.1"/>
    <property type="molecule type" value="Genomic_DNA"/>
</dbReference>
<evidence type="ECO:0000313" key="6">
    <source>
        <dbReference type="Proteomes" id="UP001277471"/>
    </source>
</evidence>
<evidence type="ECO:0000313" key="4">
    <source>
        <dbReference type="EMBL" id="QCO11443.1"/>
    </source>
</evidence>
<dbReference type="Gene3D" id="3.10.450.160">
    <property type="entry name" value="inner membrane protein cigr"/>
    <property type="match status" value="1"/>
</dbReference>
<reference evidence="3 6" key="2">
    <citation type="submission" date="2023-11" db="EMBL/GenBank/DDBJ databases">
        <title>MicrobeMod: A computational toolkit for identifying prokaryotic methylation and restriction-modification with nanopore sequencing.</title>
        <authorList>
            <person name="Crits-Christoph A."/>
            <person name="Kang S.C."/>
            <person name="Lee H."/>
            <person name="Ostrov N."/>
        </authorList>
    </citation>
    <scope>NUCLEOTIDE SEQUENCE [LARGE SCALE GENOMIC DNA]</scope>
    <source>
        <strain evidence="3 6">ATCC 29145</strain>
    </source>
</reference>
<dbReference type="KEGG" id="abf:AMK58_16505"/>
<dbReference type="RefSeq" id="WP_051140409.1">
    <property type="nucleotide sequence ID" value="NZ_CP012915.1"/>
</dbReference>
<dbReference type="Pfam" id="PF11776">
    <property type="entry name" value="RcnB"/>
    <property type="match status" value="1"/>
</dbReference>
<reference evidence="4 5" key="1">
    <citation type="submission" date="2018-09" db="EMBL/GenBank/DDBJ databases">
        <title>Whole genome based analysis of evolution and adaptive divergence in Indian and Brazilian strains of Azospirillum brasilense.</title>
        <authorList>
            <person name="Singh C."/>
            <person name="Tripathi A.K."/>
        </authorList>
    </citation>
    <scope>NUCLEOTIDE SEQUENCE [LARGE SCALE GENOMIC DNA]</scope>
    <source>
        <strain evidence="4 5">MTCC4038</strain>
        <plasmid evidence="4 5">p1</plasmid>
    </source>
</reference>
<keyword evidence="2" id="KW-0732">Signal</keyword>
<evidence type="ECO:0000313" key="5">
    <source>
        <dbReference type="Proteomes" id="UP000298774"/>
    </source>
</evidence>
<geneLocation type="plasmid" evidence="4 5">
    <name>p1</name>
</geneLocation>
<gene>
    <name evidence="4" type="ORF">D3868_20905</name>
    <name evidence="3" type="ORF">SIM66_08580</name>
</gene>
<feature type="compositionally biased region" description="Basic and acidic residues" evidence="1">
    <location>
        <begin position="34"/>
        <end position="63"/>
    </location>
</feature>
<dbReference type="Proteomes" id="UP001277471">
    <property type="component" value="Unassembled WGS sequence"/>
</dbReference>
<accession>A0A0P0EDF9</accession>
<evidence type="ECO:0000256" key="2">
    <source>
        <dbReference type="SAM" id="SignalP"/>
    </source>
</evidence>
<evidence type="ECO:0000256" key="1">
    <source>
        <dbReference type="SAM" id="MobiDB-lite"/>
    </source>
</evidence>
<dbReference type="Proteomes" id="UP000298774">
    <property type="component" value="Plasmid p1"/>
</dbReference>
<sequence length="135" mass="15094">MSRTLIAAMTTALTAATMLVGLGTQDAYAAGWGPDHREPPRMERDHRGPDLHRPQTHRPDSHRPPPPVHRTARYWKPGDRLPAAYASRHYVIATPTAYHLHRPPRGHHWVRAGSDAVLVASRSGIMVRIVPGLFR</sequence>
<dbReference type="EMBL" id="JAWXYC010000003">
    <property type="protein sequence ID" value="MDX5951248.1"/>
    <property type="molecule type" value="Genomic_DNA"/>
</dbReference>
<feature type="region of interest" description="Disordered" evidence="1">
    <location>
        <begin position="31"/>
        <end position="74"/>
    </location>
</feature>
<organism evidence="4 5">
    <name type="scientific">Azospirillum brasilense</name>
    <dbReference type="NCBI Taxonomy" id="192"/>
    <lineage>
        <taxon>Bacteria</taxon>
        <taxon>Pseudomonadati</taxon>
        <taxon>Pseudomonadota</taxon>
        <taxon>Alphaproteobacteria</taxon>
        <taxon>Rhodospirillales</taxon>
        <taxon>Azospirillaceae</taxon>
        <taxon>Azospirillum</taxon>
    </lineage>
</organism>
<evidence type="ECO:0000313" key="3">
    <source>
        <dbReference type="EMBL" id="MDX5951248.1"/>
    </source>
</evidence>
<dbReference type="InterPro" id="IPR024572">
    <property type="entry name" value="RcnB"/>
</dbReference>
<protein>
    <submittedName>
        <fullName evidence="3">RcnB family protein</fullName>
    </submittedName>
</protein>
<proteinExistence type="predicted"/>
<feature type="chain" id="PRO_5030012609" evidence="2">
    <location>
        <begin position="30"/>
        <end position="135"/>
    </location>
</feature>
<keyword evidence="6" id="KW-1185">Reference proteome</keyword>
<feature type="signal peptide" evidence="2">
    <location>
        <begin position="1"/>
        <end position="29"/>
    </location>
</feature>
<dbReference type="AlphaFoldDB" id="A0A0P0EDF9"/>
<name>A0A0P0EDF9_AZOBR</name>
<dbReference type="GeneID" id="56453173"/>
<keyword evidence="4" id="KW-0614">Plasmid</keyword>